<evidence type="ECO:0000313" key="1">
    <source>
        <dbReference type="EMBL" id="MPN33167.1"/>
    </source>
</evidence>
<dbReference type="AlphaFoldDB" id="A0A645H2D1"/>
<proteinExistence type="predicted"/>
<accession>A0A645H2D1</accession>
<protein>
    <submittedName>
        <fullName evidence="1">Uncharacterized protein</fullName>
    </submittedName>
</protein>
<reference evidence="1" key="1">
    <citation type="submission" date="2019-08" db="EMBL/GenBank/DDBJ databases">
        <authorList>
            <person name="Kucharzyk K."/>
            <person name="Murdoch R.W."/>
            <person name="Higgins S."/>
            <person name="Loffler F."/>
        </authorList>
    </citation>
    <scope>NUCLEOTIDE SEQUENCE</scope>
</reference>
<organism evidence="1">
    <name type="scientific">bioreactor metagenome</name>
    <dbReference type="NCBI Taxonomy" id="1076179"/>
    <lineage>
        <taxon>unclassified sequences</taxon>
        <taxon>metagenomes</taxon>
        <taxon>ecological metagenomes</taxon>
    </lineage>
</organism>
<gene>
    <name evidence="1" type="ORF">SDC9_180651</name>
</gene>
<dbReference type="EMBL" id="VSSQ01085550">
    <property type="protein sequence ID" value="MPN33167.1"/>
    <property type="molecule type" value="Genomic_DNA"/>
</dbReference>
<sequence length="81" mass="9386">MHLHHFADKPVHCLDGDSHFTVRRLLDHEVSLLFTVALRQTHDIYAIDKQHCAGYENHQAIDQYHLSAQIGNRQRLSSQSN</sequence>
<comment type="caution">
    <text evidence="1">The sequence shown here is derived from an EMBL/GenBank/DDBJ whole genome shotgun (WGS) entry which is preliminary data.</text>
</comment>
<name>A0A645H2D1_9ZZZZ</name>